<feature type="transmembrane region" description="Helical" evidence="1">
    <location>
        <begin position="6"/>
        <end position="26"/>
    </location>
</feature>
<evidence type="ECO:0000313" key="2">
    <source>
        <dbReference type="EMBL" id="BBL72769.1"/>
    </source>
</evidence>
<evidence type="ECO:0000313" key="3">
    <source>
        <dbReference type="Proteomes" id="UP000824988"/>
    </source>
</evidence>
<dbReference type="KEGG" id="moz:MoryE10_33750"/>
<dbReference type="EMBL" id="AP019782">
    <property type="protein sequence ID" value="BBL72769.1"/>
    <property type="molecule type" value="Genomic_DNA"/>
</dbReference>
<dbReference type="RefSeq" id="WP_221047749.1">
    <property type="nucleotide sequence ID" value="NZ_AP019782.1"/>
</dbReference>
<accession>A0A8D4VUM0</accession>
<keyword evidence="1" id="KW-0472">Membrane</keyword>
<keyword evidence="3" id="KW-1185">Reference proteome</keyword>
<gene>
    <name evidence="2" type="ORF">MoryE10_33750</name>
</gene>
<evidence type="ECO:0000256" key="1">
    <source>
        <dbReference type="SAM" id="Phobius"/>
    </source>
</evidence>
<organism evidence="2 3">
    <name type="scientific">Methylogaea oryzae</name>
    <dbReference type="NCBI Taxonomy" id="1295382"/>
    <lineage>
        <taxon>Bacteria</taxon>
        <taxon>Pseudomonadati</taxon>
        <taxon>Pseudomonadota</taxon>
        <taxon>Gammaproteobacteria</taxon>
        <taxon>Methylococcales</taxon>
        <taxon>Methylococcaceae</taxon>
        <taxon>Methylogaea</taxon>
    </lineage>
</organism>
<protein>
    <submittedName>
        <fullName evidence="2">Uncharacterized protein</fullName>
    </submittedName>
</protein>
<proteinExistence type="predicted"/>
<reference evidence="2" key="1">
    <citation type="submission" date="2019-06" db="EMBL/GenBank/DDBJ databases">
        <title>Complete genome sequence of Methylogaea oryzae strain JCM16910.</title>
        <authorList>
            <person name="Asakawa S."/>
        </authorList>
    </citation>
    <scope>NUCLEOTIDE SEQUENCE</scope>
    <source>
        <strain evidence="2">E10</strain>
    </source>
</reference>
<dbReference type="AlphaFoldDB" id="A0A8D4VUM0"/>
<dbReference type="Proteomes" id="UP000824988">
    <property type="component" value="Chromosome"/>
</dbReference>
<name>A0A8D4VUM0_9GAMM</name>
<keyword evidence="1" id="KW-0812">Transmembrane</keyword>
<keyword evidence="1" id="KW-1133">Transmembrane helix</keyword>
<sequence>MEQEKDNFWLIIGGVIALAIVLVVMLKSREMESAGFSSGYAESKAEVDKQVAKAHTMANK</sequence>